<name>A0A1V5MED8_UNCT6</name>
<evidence type="ECO:0000256" key="1">
    <source>
        <dbReference type="ARBA" id="ARBA00004651"/>
    </source>
</evidence>
<dbReference type="InterPro" id="IPR001185">
    <property type="entry name" value="MS_channel"/>
</dbReference>
<keyword evidence="5 10" id="KW-0812">Transmembrane</keyword>
<dbReference type="Proteomes" id="UP000485484">
    <property type="component" value="Unassembled WGS sequence"/>
</dbReference>
<proteinExistence type="inferred from homology"/>
<dbReference type="GO" id="GO:0005886">
    <property type="term" value="C:plasma membrane"/>
    <property type="evidence" value="ECO:0007669"/>
    <property type="project" value="UniProtKB-SubCell"/>
</dbReference>
<dbReference type="NCBIfam" id="TIGR00220">
    <property type="entry name" value="mscL"/>
    <property type="match status" value="1"/>
</dbReference>
<keyword evidence="6 10" id="KW-1133">Transmembrane helix</keyword>
<keyword evidence="3 10" id="KW-0813">Transport</keyword>
<dbReference type="InterPro" id="IPR037673">
    <property type="entry name" value="MSC/AndL"/>
</dbReference>
<dbReference type="PROSITE" id="PS01327">
    <property type="entry name" value="MSCL"/>
    <property type="match status" value="1"/>
</dbReference>
<dbReference type="InterPro" id="IPR019823">
    <property type="entry name" value="Mechanosensitive_channel_CS"/>
</dbReference>
<evidence type="ECO:0000256" key="6">
    <source>
        <dbReference type="ARBA" id="ARBA00022989"/>
    </source>
</evidence>
<dbReference type="GO" id="GO:0008381">
    <property type="term" value="F:mechanosensitive monoatomic ion channel activity"/>
    <property type="evidence" value="ECO:0007669"/>
    <property type="project" value="UniProtKB-UniRule"/>
</dbReference>
<evidence type="ECO:0000256" key="5">
    <source>
        <dbReference type="ARBA" id="ARBA00022692"/>
    </source>
</evidence>
<keyword evidence="4 10" id="KW-1003">Cell membrane</keyword>
<dbReference type="HAMAP" id="MF_00115">
    <property type="entry name" value="MscL"/>
    <property type="match status" value="1"/>
</dbReference>
<keyword evidence="7 10" id="KW-0406">Ion transport</keyword>
<sequence length="146" mass="15948">MFKEFKEFAMRGNMLDMAIGIIIGAAFGKIITSLVNDLLMPPIGLVMGKVNFADRFVNLSGQPYASLAEARAAGAATINYGIFLNTIIDFVIVAFVVFLLVRQINRMKKAAASEPVTRACPYCCTEIPIKAVRCPHCTTELKVEQA</sequence>
<dbReference type="PANTHER" id="PTHR30266:SF2">
    <property type="entry name" value="LARGE-CONDUCTANCE MECHANOSENSITIVE CHANNEL"/>
    <property type="match status" value="1"/>
</dbReference>
<evidence type="ECO:0000256" key="10">
    <source>
        <dbReference type="HAMAP-Rule" id="MF_00115"/>
    </source>
</evidence>
<organism evidence="11">
    <name type="scientific">candidate division TA06 bacterium ADurb.Bin417</name>
    <dbReference type="NCBI Taxonomy" id="1852828"/>
    <lineage>
        <taxon>Bacteria</taxon>
        <taxon>Bacteria division TA06</taxon>
    </lineage>
</organism>
<evidence type="ECO:0000256" key="4">
    <source>
        <dbReference type="ARBA" id="ARBA00022475"/>
    </source>
</evidence>
<keyword evidence="8 10" id="KW-0472">Membrane</keyword>
<dbReference type="PRINTS" id="PR01264">
    <property type="entry name" value="MECHCHANNEL"/>
</dbReference>
<dbReference type="PANTHER" id="PTHR30266">
    <property type="entry name" value="MECHANOSENSITIVE CHANNEL MSCL"/>
    <property type="match status" value="1"/>
</dbReference>
<comment type="caution">
    <text evidence="11">The sequence shown here is derived from an EMBL/GenBank/DDBJ whole genome shotgun (WGS) entry which is preliminary data.</text>
</comment>
<evidence type="ECO:0000256" key="8">
    <source>
        <dbReference type="ARBA" id="ARBA00023136"/>
    </source>
</evidence>
<dbReference type="AlphaFoldDB" id="A0A1V5MED8"/>
<reference evidence="11" key="1">
    <citation type="submission" date="2017-02" db="EMBL/GenBank/DDBJ databases">
        <title>Delving into the versatile metabolic prowess of the omnipresent phylum Bacteroidetes.</title>
        <authorList>
            <person name="Nobu M.K."/>
            <person name="Mei R."/>
            <person name="Narihiro T."/>
            <person name="Kuroda K."/>
            <person name="Liu W.-T."/>
        </authorList>
    </citation>
    <scope>NUCLEOTIDE SEQUENCE</scope>
    <source>
        <strain evidence="11">ADurb.Bin417</strain>
    </source>
</reference>
<evidence type="ECO:0000256" key="9">
    <source>
        <dbReference type="ARBA" id="ARBA00023303"/>
    </source>
</evidence>
<evidence type="ECO:0000256" key="7">
    <source>
        <dbReference type="ARBA" id="ARBA00023065"/>
    </source>
</evidence>
<dbReference type="SUPFAM" id="SSF81330">
    <property type="entry name" value="Gated mechanosensitive channel"/>
    <property type="match status" value="1"/>
</dbReference>
<comment type="similarity">
    <text evidence="2 10">Belongs to the MscL family.</text>
</comment>
<dbReference type="InterPro" id="IPR036019">
    <property type="entry name" value="MscL_channel"/>
</dbReference>
<comment type="function">
    <text evidence="10">Channel that opens in response to stretch forces in the membrane lipid bilayer. May participate in the regulation of osmotic pressure changes within the cell.</text>
</comment>
<feature type="transmembrane region" description="Helical" evidence="10">
    <location>
        <begin position="12"/>
        <end position="31"/>
    </location>
</feature>
<dbReference type="Pfam" id="PF01741">
    <property type="entry name" value="MscL"/>
    <property type="match status" value="1"/>
</dbReference>
<evidence type="ECO:0000313" key="11">
    <source>
        <dbReference type="EMBL" id="OPZ91614.1"/>
    </source>
</evidence>
<protein>
    <recommendedName>
        <fullName evidence="10">Large-conductance mechanosensitive channel</fullName>
    </recommendedName>
</protein>
<keyword evidence="9 10" id="KW-0407">Ion channel</keyword>
<feature type="transmembrane region" description="Helical" evidence="10">
    <location>
        <begin position="80"/>
        <end position="101"/>
    </location>
</feature>
<comment type="subcellular location">
    <subcellularLocation>
        <location evidence="1 10">Cell membrane</location>
        <topology evidence="1 10">Multi-pass membrane protein</topology>
    </subcellularLocation>
</comment>
<evidence type="ECO:0000256" key="2">
    <source>
        <dbReference type="ARBA" id="ARBA00007254"/>
    </source>
</evidence>
<accession>A0A1V5MED8</accession>
<evidence type="ECO:0000256" key="3">
    <source>
        <dbReference type="ARBA" id="ARBA00022448"/>
    </source>
</evidence>
<dbReference type="Gene3D" id="1.10.1200.120">
    <property type="entry name" value="Large-conductance mechanosensitive channel, MscL, domain 1"/>
    <property type="match status" value="1"/>
</dbReference>
<comment type="subunit">
    <text evidence="10">Homopentamer.</text>
</comment>
<dbReference type="EMBL" id="MWAK01000161">
    <property type="protein sequence ID" value="OPZ91614.1"/>
    <property type="molecule type" value="Genomic_DNA"/>
</dbReference>
<gene>
    <name evidence="10 11" type="primary">mscL</name>
    <name evidence="11" type="ORF">BWY73_01046</name>
</gene>